<evidence type="ECO:0000313" key="1">
    <source>
        <dbReference type="EMBL" id="EGW06781.1"/>
    </source>
</evidence>
<protein>
    <submittedName>
        <fullName evidence="1">Uncharacterized protein</fullName>
    </submittedName>
</protein>
<gene>
    <name evidence="1" type="ORF">I79_009179</name>
</gene>
<reference evidence="2" key="1">
    <citation type="journal article" date="2011" name="Nat. Biotechnol.">
        <title>The genomic sequence of the Chinese hamster ovary (CHO)-K1 cell line.</title>
        <authorList>
            <person name="Xu X."/>
            <person name="Nagarajan H."/>
            <person name="Lewis N.E."/>
            <person name="Pan S."/>
            <person name="Cai Z."/>
            <person name="Liu X."/>
            <person name="Chen W."/>
            <person name="Xie M."/>
            <person name="Wang W."/>
            <person name="Hammond S."/>
            <person name="Andersen M.R."/>
            <person name="Neff N."/>
            <person name="Passarelli B."/>
            <person name="Koh W."/>
            <person name="Fan H.C."/>
            <person name="Wang J."/>
            <person name="Gui Y."/>
            <person name="Lee K.H."/>
            <person name="Betenbaugh M.J."/>
            <person name="Quake S.R."/>
            <person name="Famili I."/>
            <person name="Palsson B.O."/>
            <person name="Wang J."/>
        </authorList>
    </citation>
    <scope>NUCLEOTIDE SEQUENCE [LARGE SCALE GENOMIC DNA]</scope>
    <source>
        <strain evidence="2">CHO K1 cell line</strain>
    </source>
</reference>
<name>G3HF26_CRIGR</name>
<dbReference type="InParanoid" id="G3HF26"/>
<sequence>MAQWLRTLAVGYACRGPRLGSHSTYLGAHSLCSSRPPSSGLCRHQTCIWHIDIQTGKTLIRIK</sequence>
<dbReference type="EMBL" id="JH000324">
    <property type="protein sequence ID" value="EGW06781.1"/>
    <property type="molecule type" value="Genomic_DNA"/>
</dbReference>
<accession>G3HF26</accession>
<organism evidence="1 2">
    <name type="scientific">Cricetulus griseus</name>
    <name type="common">Chinese hamster</name>
    <name type="synonym">Cricetulus barabensis griseus</name>
    <dbReference type="NCBI Taxonomy" id="10029"/>
    <lineage>
        <taxon>Eukaryota</taxon>
        <taxon>Metazoa</taxon>
        <taxon>Chordata</taxon>
        <taxon>Craniata</taxon>
        <taxon>Vertebrata</taxon>
        <taxon>Euteleostomi</taxon>
        <taxon>Mammalia</taxon>
        <taxon>Eutheria</taxon>
        <taxon>Euarchontoglires</taxon>
        <taxon>Glires</taxon>
        <taxon>Rodentia</taxon>
        <taxon>Myomorpha</taxon>
        <taxon>Muroidea</taxon>
        <taxon>Cricetidae</taxon>
        <taxon>Cricetinae</taxon>
        <taxon>Cricetulus</taxon>
    </lineage>
</organism>
<dbReference type="Proteomes" id="UP000001075">
    <property type="component" value="Unassembled WGS sequence"/>
</dbReference>
<proteinExistence type="predicted"/>
<evidence type="ECO:0000313" key="2">
    <source>
        <dbReference type="Proteomes" id="UP000001075"/>
    </source>
</evidence>
<dbReference type="AlphaFoldDB" id="G3HF26"/>